<dbReference type="Pfam" id="PF14742">
    <property type="entry name" value="GDE_N_bis"/>
    <property type="match status" value="1"/>
</dbReference>
<dbReference type="Gene3D" id="1.50.10.10">
    <property type="match status" value="1"/>
</dbReference>
<dbReference type="SUPFAM" id="SSF48208">
    <property type="entry name" value="Six-hairpin glycosidases"/>
    <property type="match status" value="1"/>
</dbReference>
<evidence type="ECO:0000259" key="3">
    <source>
        <dbReference type="Pfam" id="PF22422"/>
    </source>
</evidence>
<dbReference type="InterPro" id="IPR054491">
    <property type="entry name" value="MGH1-like_GH"/>
</dbReference>
<feature type="domain" description="Mannosylglycerate hydrolase MGH1-like glycoside hydrolase" evidence="3">
    <location>
        <begin position="305"/>
        <end position="611"/>
    </location>
</feature>
<dbReference type="EMBL" id="JAEKLZ010000495">
    <property type="protein sequence ID" value="MBW8729153.1"/>
    <property type="molecule type" value="Genomic_DNA"/>
</dbReference>
<dbReference type="Pfam" id="PF22422">
    <property type="entry name" value="MGH1-like_GH"/>
    <property type="match status" value="1"/>
</dbReference>
<feature type="domain" description="Putative glycogen debranching enzyme N-terminal" evidence="2">
    <location>
        <begin position="33"/>
        <end position="223"/>
    </location>
</feature>
<protein>
    <submittedName>
        <fullName evidence="4">Amylo-alpha-1,6-glucosidase</fullName>
    </submittedName>
</protein>
<dbReference type="InterPro" id="IPR008928">
    <property type="entry name" value="6-hairpin_glycosidase_sf"/>
</dbReference>
<evidence type="ECO:0000256" key="1">
    <source>
        <dbReference type="SAM" id="MobiDB-lite"/>
    </source>
</evidence>
<dbReference type="InterPro" id="IPR012341">
    <property type="entry name" value="6hp_glycosidase-like_sf"/>
</dbReference>
<sequence length="724" mass="79799">MSRPELIPEEPVPDQAPPPDLSARRVPLRMYSLKHGDTFLVADALGNIAGDDDGLFHNDTRILSRFVVLLGGELPSLLGAGLSQDNAVFTSHATNRTPSPLGDEGMPQGAIHLQRSMLLWNDRLYEQIRVENFGQAEVLVPLAIRFGADFRDMFEVRGATRLRRGRVAGPEVHCDAAVLRYQGLDKVGRQAVIRFSEAPHRLDGDTAEFLFRLPGHGAFDLYVEVGAEEAAEVPDRARFRHATAQAKRRMRTLSRYGTVLRTSGRLFNDWIDKSRADLSLLVTELPTGPYPYAGIPWFSTTFGRDAIITALQTLWLSPALARGVLRFLASRQALEASAFKDAQPGKIMHEARRGEMVALGELPFAEYYGGVDTTPLFVMLAGAYASRTGDTALIDELWPALLRAIGWVERVADGNSGGFLDYARSSEKGLSNQGWKDSHDSVFHADGRFPDGPIALVEVQGYAFAALRAMGDLAAQRGLDDEATRWRVRAEALRVAVESRFWMEDKGFYALALDGHGQPCRIRASNAGHLLYCGLPSPDRAASVARQLLDTPFNSGWGIRTLARGEANFNPMSYHNGSVWPHDGALSAAGLARYGERAGVVRLLSELFETAVHFDMRLPELFCGFPRVRGEEPIAYPVACLPQAWASGSVFMMLQACLGLRVDGARNRIRIDRPHLPIGIETLTVEVLPVGPHRVTLEFRRIGDRVVVSPLGVRPPEVDIIIRM</sequence>
<dbReference type="Proteomes" id="UP000700706">
    <property type="component" value="Unassembled WGS sequence"/>
</dbReference>
<organism evidence="4 5">
    <name type="scientific">Inquilinus limosus</name>
    <dbReference type="NCBI Taxonomy" id="171674"/>
    <lineage>
        <taxon>Bacteria</taxon>
        <taxon>Pseudomonadati</taxon>
        <taxon>Pseudomonadota</taxon>
        <taxon>Alphaproteobacteria</taxon>
        <taxon>Rhodospirillales</taxon>
        <taxon>Rhodospirillaceae</taxon>
        <taxon>Inquilinus</taxon>
    </lineage>
</organism>
<feature type="region of interest" description="Disordered" evidence="1">
    <location>
        <begin position="1"/>
        <end position="23"/>
    </location>
</feature>
<gene>
    <name evidence="4" type="ORF">JF625_28895</name>
</gene>
<dbReference type="InterPro" id="IPR032856">
    <property type="entry name" value="GDE_N_bis"/>
</dbReference>
<comment type="caution">
    <text evidence="4">The sequence shown here is derived from an EMBL/GenBank/DDBJ whole genome shotgun (WGS) entry which is preliminary data.</text>
</comment>
<reference evidence="4" key="1">
    <citation type="submission" date="2020-06" db="EMBL/GenBank/DDBJ databases">
        <title>Stable isotope informed genome-resolved metagenomics uncovers potential trophic interactions in rhizosphere soil.</title>
        <authorList>
            <person name="Starr E.P."/>
            <person name="Shi S."/>
            <person name="Blazewicz S.J."/>
            <person name="Koch B.J."/>
            <person name="Probst A.J."/>
            <person name="Hungate B.A."/>
            <person name="Pett-Ridge J."/>
            <person name="Firestone M.K."/>
            <person name="Banfield J.F."/>
        </authorList>
    </citation>
    <scope>NUCLEOTIDE SEQUENCE</scope>
    <source>
        <strain evidence="4">YM_69_17</strain>
    </source>
</reference>
<proteinExistence type="predicted"/>
<name>A0A952FQD5_9PROT</name>
<evidence type="ECO:0000259" key="2">
    <source>
        <dbReference type="Pfam" id="PF14742"/>
    </source>
</evidence>
<accession>A0A952FQD5</accession>
<evidence type="ECO:0000313" key="4">
    <source>
        <dbReference type="EMBL" id="MBW8729153.1"/>
    </source>
</evidence>
<evidence type="ECO:0000313" key="5">
    <source>
        <dbReference type="Proteomes" id="UP000700706"/>
    </source>
</evidence>
<dbReference type="GO" id="GO:0005975">
    <property type="term" value="P:carbohydrate metabolic process"/>
    <property type="evidence" value="ECO:0007669"/>
    <property type="project" value="InterPro"/>
</dbReference>
<dbReference type="AlphaFoldDB" id="A0A952FQD5"/>